<evidence type="ECO:0000313" key="2">
    <source>
        <dbReference type="Proteomes" id="UP000811609"/>
    </source>
</evidence>
<sequence>MLFIEDRFWSVRSGKKISITSNGVEDEVQVWAQK</sequence>
<accession>A0A8T1R7P3</accession>
<comment type="caution">
    <text evidence="1">The sequence shown here is derived from an EMBL/GenBank/DDBJ whole genome shotgun (WGS) entry which is preliminary data.</text>
</comment>
<name>A0A8T1R7P3_CARIL</name>
<protein>
    <submittedName>
        <fullName evidence="1">Uncharacterized protein</fullName>
    </submittedName>
</protein>
<reference evidence="1" key="1">
    <citation type="submission" date="2020-12" db="EMBL/GenBank/DDBJ databases">
        <title>WGS assembly of Carya illinoinensis cv. Pawnee.</title>
        <authorList>
            <person name="Platts A."/>
            <person name="Shu S."/>
            <person name="Wright S."/>
            <person name="Barry K."/>
            <person name="Edger P."/>
            <person name="Pires J.C."/>
            <person name="Schmutz J."/>
        </authorList>
    </citation>
    <scope>NUCLEOTIDE SEQUENCE</scope>
    <source>
        <tissue evidence="1">Leaf</tissue>
    </source>
</reference>
<evidence type="ECO:0000313" key="1">
    <source>
        <dbReference type="EMBL" id="KAG6662393.1"/>
    </source>
</evidence>
<dbReference type="EMBL" id="CM031811">
    <property type="protein sequence ID" value="KAG6662393.1"/>
    <property type="molecule type" value="Genomic_DNA"/>
</dbReference>
<dbReference type="Proteomes" id="UP000811609">
    <property type="component" value="Chromosome 3"/>
</dbReference>
<dbReference type="AlphaFoldDB" id="A0A8T1R7P3"/>
<proteinExistence type="predicted"/>
<gene>
    <name evidence="1" type="ORF">CIPAW_03G239200</name>
</gene>
<organism evidence="1 2">
    <name type="scientific">Carya illinoinensis</name>
    <name type="common">Pecan</name>
    <dbReference type="NCBI Taxonomy" id="32201"/>
    <lineage>
        <taxon>Eukaryota</taxon>
        <taxon>Viridiplantae</taxon>
        <taxon>Streptophyta</taxon>
        <taxon>Embryophyta</taxon>
        <taxon>Tracheophyta</taxon>
        <taxon>Spermatophyta</taxon>
        <taxon>Magnoliopsida</taxon>
        <taxon>eudicotyledons</taxon>
        <taxon>Gunneridae</taxon>
        <taxon>Pentapetalae</taxon>
        <taxon>rosids</taxon>
        <taxon>fabids</taxon>
        <taxon>Fagales</taxon>
        <taxon>Juglandaceae</taxon>
        <taxon>Carya</taxon>
    </lineage>
</organism>
<keyword evidence="2" id="KW-1185">Reference proteome</keyword>